<evidence type="ECO:0008006" key="3">
    <source>
        <dbReference type="Google" id="ProtNLM"/>
    </source>
</evidence>
<keyword evidence="1" id="KW-1133">Transmembrane helix</keyword>
<gene>
    <name evidence="2" type="ORF">METZ01_LOCUS331562</name>
</gene>
<reference evidence="2" key="1">
    <citation type="submission" date="2018-05" db="EMBL/GenBank/DDBJ databases">
        <authorList>
            <person name="Lanie J.A."/>
            <person name="Ng W.-L."/>
            <person name="Kazmierczak K.M."/>
            <person name="Andrzejewski T.M."/>
            <person name="Davidsen T.M."/>
            <person name="Wayne K.J."/>
            <person name="Tettelin H."/>
            <person name="Glass J.I."/>
            <person name="Rusch D."/>
            <person name="Podicherti R."/>
            <person name="Tsui H.-C.T."/>
            <person name="Winkler M.E."/>
        </authorList>
    </citation>
    <scope>NUCLEOTIDE SEQUENCE</scope>
</reference>
<organism evidence="2">
    <name type="scientific">marine metagenome</name>
    <dbReference type="NCBI Taxonomy" id="408172"/>
    <lineage>
        <taxon>unclassified sequences</taxon>
        <taxon>metagenomes</taxon>
        <taxon>ecological metagenomes</taxon>
    </lineage>
</organism>
<evidence type="ECO:0000256" key="1">
    <source>
        <dbReference type="SAM" id="Phobius"/>
    </source>
</evidence>
<accession>A0A382Q1C8</accession>
<dbReference type="Pfam" id="PF09852">
    <property type="entry name" value="DUF2079"/>
    <property type="match status" value="1"/>
</dbReference>
<proteinExistence type="predicted"/>
<dbReference type="InterPro" id="IPR018650">
    <property type="entry name" value="STSV1_Orf64"/>
</dbReference>
<dbReference type="AlphaFoldDB" id="A0A382Q1C8"/>
<keyword evidence="1" id="KW-0812">Transmembrane</keyword>
<dbReference type="EMBL" id="UINC01110895">
    <property type="protein sequence ID" value="SVC78708.1"/>
    <property type="molecule type" value="Genomic_DNA"/>
</dbReference>
<keyword evidence="1" id="KW-0472">Membrane</keyword>
<protein>
    <recommendedName>
        <fullName evidence="3">DUF2079 domain-containing protein</fullName>
    </recommendedName>
</protein>
<name>A0A382Q1C8_9ZZZZ</name>
<feature type="non-terminal residue" evidence="2">
    <location>
        <position position="1"/>
    </location>
</feature>
<sequence>QNIILTILTKPFWILKEVFSNEERVKYIFYLFGALGFIPFLKPGILWVTIPILAHSLLALDPKHYGFTHHYSAGLLIPNIIAFAEGIPRAKRLWEHIKLKKQWFEPILCTGLIVCHILLSPSPISLKFYNPGAWSHYFAVYIPSERNQIIKTALKTHIPSDPEEIISIQNSMHFSYLMRRKTFKVFPHGAVVDSPMHGEKLTWLGFIDFVRTGKPYISSIENASANYVVLDLKRPWFIVGQGCYWVSNKCKDDEQFKNYFLDLVSKTRQDFETIFKEDEFIILKRRNPSDAP</sequence>
<evidence type="ECO:0000313" key="2">
    <source>
        <dbReference type="EMBL" id="SVC78708.1"/>
    </source>
</evidence>
<feature type="transmembrane region" description="Helical" evidence="1">
    <location>
        <begin position="27"/>
        <end position="50"/>
    </location>
</feature>